<name>A0A2Z7CJ85_9LAMI</name>
<proteinExistence type="predicted"/>
<evidence type="ECO:0000313" key="2">
    <source>
        <dbReference type="Proteomes" id="UP000250235"/>
    </source>
</evidence>
<dbReference type="Proteomes" id="UP000250235">
    <property type="component" value="Unassembled WGS sequence"/>
</dbReference>
<gene>
    <name evidence="1" type="ORF">F511_34623</name>
</gene>
<evidence type="ECO:0000313" key="1">
    <source>
        <dbReference type="EMBL" id="KZV44729.1"/>
    </source>
</evidence>
<protein>
    <submittedName>
        <fullName evidence="1">Uncharacterized protein</fullName>
    </submittedName>
</protein>
<keyword evidence="2" id="KW-1185">Reference proteome</keyword>
<sequence>MVQRSRLNSFGVDLSHFSAKFLCLGLRNRVLLFPALSLLQYHIRLSYCIRSDTSHCCSALDDVKMKSSISLDDVTTVEIFNKLG</sequence>
<accession>A0A2Z7CJ85</accession>
<dbReference type="AlphaFoldDB" id="A0A2Z7CJ85"/>
<organism evidence="1 2">
    <name type="scientific">Dorcoceras hygrometricum</name>
    <dbReference type="NCBI Taxonomy" id="472368"/>
    <lineage>
        <taxon>Eukaryota</taxon>
        <taxon>Viridiplantae</taxon>
        <taxon>Streptophyta</taxon>
        <taxon>Embryophyta</taxon>
        <taxon>Tracheophyta</taxon>
        <taxon>Spermatophyta</taxon>
        <taxon>Magnoliopsida</taxon>
        <taxon>eudicotyledons</taxon>
        <taxon>Gunneridae</taxon>
        <taxon>Pentapetalae</taxon>
        <taxon>asterids</taxon>
        <taxon>lamiids</taxon>
        <taxon>Lamiales</taxon>
        <taxon>Gesneriaceae</taxon>
        <taxon>Didymocarpoideae</taxon>
        <taxon>Trichosporeae</taxon>
        <taxon>Loxocarpinae</taxon>
        <taxon>Dorcoceras</taxon>
    </lineage>
</organism>
<dbReference type="EMBL" id="KQ996522">
    <property type="protein sequence ID" value="KZV44729.1"/>
    <property type="molecule type" value="Genomic_DNA"/>
</dbReference>
<reference evidence="1 2" key="1">
    <citation type="journal article" date="2015" name="Proc. Natl. Acad. Sci. U.S.A.">
        <title>The resurrection genome of Boea hygrometrica: A blueprint for survival of dehydration.</title>
        <authorList>
            <person name="Xiao L."/>
            <person name="Yang G."/>
            <person name="Zhang L."/>
            <person name="Yang X."/>
            <person name="Zhao S."/>
            <person name="Ji Z."/>
            <person name="Zhou Q."/>
            <person name="Hu M."/>
            <person name="Wang Y."/>
            <person name="Chen M."/>
            <person name="Xu Y."/>
            <person name="Jin H."/>
            <person name="Xiao X."/>
            <person name="Hu G."/>
            <person name="Bao F."/>
            <person name="Hu Y."/>
            <person name="Wan P."/>
            <person name="Li L."/>
            <person name="Deng X."/>
            <person name="Kuang T."/>
            <person name="Xiang C."/>
            <person name="Zhu J.K."/>
            <person name="Oliver M.J."/>
            <person name="He Y."/>
        </authorList>
    </citation>
    <scope>NUCLEOTIDE SEQUENCE [LARGE SCALE GENOMIC DNA]</scope>
    <source>
        <strain evidence="2">cv. XS01</strain>
    </source>
</reference>